<feature type="compositionally biased region" description="Basic residues" evidence="2">
    <location>
        <begin position="127"/>
        <end position="146"/>
    </location>
</feature>
<feature type="coiled-coil region" evidence="1">
    <location>
        <begin position="252"/>
        <end position="279"/>
    </location>
</feature>
<evidence type="ECO:0000313" key="4">
    <source>
        <dbReference type="Proteomes" id="UP000694553"/>
    </source>
</evidence>
<dbReference type="OMA" id="QDKSQSW"/>
<dbReference type="Pfam" id="PF08202">
    <property type="entry name" value="MIS13"/>
    <property type="match status" value="1"/>
</dbReference>
<dbReference type="PANTHER" id="PTHR14778:SF2">
    <property type="entry name" value="KINETOCHORE-ASSOCIATED PROTEIN DSN1 HOMOLOG"/>
    <property type="match status" value="1"/>
</dbReference>
<sequence>MAAKPERTPRMRKRLRAGERRETAMAEAPAGPGGCPGPAAVPSPRGSAGPQEDERCAGGPSPGTGGGAPDPHSAEKAADAEPFPKPPANKKGTPGSSSRKKRAPSSPRKEQPLSSFSLSPIVATPQGKRRSWRRSSLKGRRSRRKSLPPVHHEVTELSQSISLELPEIQRLSSLLLSSFQFSARKLQQILEESEGFDPEAFAAKVRVGSEEFQRLLQRLLQDGTLGSCLELPPGDPLDPALEGNVAQVKQLMASFSRELQAWELLLQRHRRRSQEASRDLELLRAGSLPQPPPAAPSPQILQILRSKPDYGQILAQQGPLLKSLRLLVEEVQQAAKLVMGFGEESSGFLRGLSEQLGERESRGFGGKNGEIGNGWILKFLVFSAFFQPPGRSGSCRNPPCGGCWRGSPKRRCRRRGNNKKDPKISRFSLKNLPGFVFEAVLPGLGGARF</sequence>
<reference evidence="4" key="1">
    <citation type="submission" date="2019-10" db="EMBL/GenBank/DDBJ databases">
        <title>Corvus moneduloides (New Caledonian crow) genome, bCorMon1, primary haplotype.</title>
        <authorList>
            <person name="Rutz C."/>
            <person name="Fungtammasan C."/>
            <person name="Mountcastle J."/>
            <person name="Formenti G."/>
            <person name="Chow W."/>
            <person name="Howe K."/>
            <person name="Steele M.P."/>
            <person name="Fernandes J."/>
            <person name="Gilbert M.T.P."/>
            <person name="Fedrigo O."/>
            <person name="Jarvis E.D."/>
            <person name="Gemmell N."/>
        </authorList>
    </citation>
    <scope>NUCLEOTIDE SEQUENCE [LARGE SCALE GENOMIC DNA]</scope>
</reference>
<feature type="region of interest" description="Disordered" evidence="2">
    <location>
        <begin position="1"/>
        <end position="152"/>
    </location>
</feature>
<dbReference type="Proteomes" id="UP000694553">
    <property type="component" value="Unassembled WGS sequence"/>
</dbReference>
<dbReference type="PANTHER" id="PTHR14778">
    <property type="entry name" value="KINETOCHORE-ASSOCIATED PROTEIN DSN1 HOMOLOG"/>
    <property type="match status" value="1"/>
</dbReference>
<dbReference type="AlphaFoldDB" id="A0A8C3DLL0"/>
<evidence type="ECO:0000313" key="3">
    <source>
        <dbReference type="Ensembl" id="ENSCMUP00000008699.2"/>
    </source>
</evidence>
<dbReference type="Ensembl" id="ENSCMUT00000009369.2">
    <property type="protein sequence ID" value="ENSCMUP00000008699.2"/>
    <property type="gene ID" value="ENSCMUG00000005610.2"/>
</dbReference>
<evidence type="ECO:0000256" key="2">
    <source>
        <dbReference type="SAM" id="MobiDB-lite"/>
    </source>
</evidence>
<accession>A0A8U7PA72</accession>
<gene>
    <name evidence="3" type="primary">DSN1</name>
</gene>
<accession>A0A8C3DLL0</accession>
<dbReference type="GO" id="GO:0007059">
    <property type="term" value="P:chromosome segregation"/>
    <property type="evidence" value="ECO:0007669"/>
    <property type="project" value="InterPro"/>
</dbReference>
<protein>
    <submittedName>
        <fullName evidence="3">DSN1 component of MIS12 kinetochore complex</fullName>
    </submittedName>
</protein>
<organism evidence="3 4">
    <name type="scientific">Corvus moneduloides</name>
    <name type="common">New Caledonian crow</name>
    <dbReference type="NCBI Taxonomy" id="1196302"/>
    <lineage>
        <taxon>Eukaryota</taxon>
        <taxon>Metazoa</taxon>
        <taxon>Chordata</taxon>
        <taxon>Craniata</taxon>
        <taxon>Vertebrata</taxon>
        <taxon>Euteleostomi</taxon>
        <taxon>Archelosauria</taxon>
        <taxon>Archosauria</taxon>
        <taxon>Dinosauria</taxon>
        <taxon>Saurischia</taxon>
        <taxon>Theropoda</taxon>
        <taxon>Coelurosauria</taxon>
        <taxon>Aves</taxon>
        <taxon>Neognathae</taxon>
        <taxon>Neoaves</taxon>
        <taxon>Telluraves</taxon>
        <taxon>Australaves</taxon>
        <taxon>Passeriformes</taxon>
        <taxon>Corvoidea</taxon>
        <taxon>Corvidae</taxon>
        <taxon>Corvus</taxon>
    </lineage>
</organism>
<evidence type="ECO:0000256" key="1">
    <source>
        <dbReference type="SAM" id="Coils"/>
    </source>
</evidence>
<keyword evidence="4" id="KW-1185">Reference proteome</keyword>
<proteinExistence type="predicted"/>
<reference evidence="3" key="3">
    <citation type="submission" date="2025-09" db="UniProtKB">
        <authorList>
            <consortium name="Ensembl"/>
        </authorList>
    </citation>
    <scope>IDENTIFICATION</scope>
</reference>
<reference evidence="3" key="2">
    <citation type="submission" date="2025-08" db="UniProtKB">
        <authorList>
            <consortium name="Ensembl"/>
        </authorList>
    </citation>
    <scope>IDENTIFICATION</scope>
</reference>
<keyword evidence="1" id="KW-0175">Coiled coil</keyword>
<dbReference type="InterPro" id="IPR013218">
    <property type="entry name" value="Dsn1/Mis13"/>
</dbReference>
<dbReference type="GO" id="GO:0051301">
    <property type="term" value="P:cell division"/>
    <property type="evidence" value="ECO:0007669"/>
    <property type="project" value="InterPro"/>
</dbReference>
<name>A0A8C3DLL0_CORMO</name>
<dbReference type="GO" id="GO:0000444">
    <property type="term" value="C:MIS12/MIND type complex"/>
    <property type="evidence" value="ECO:0007669"/>
    <property type="project" value="InterPro"/>
</dbReference>